<accession>A0A8J7Q4J4</accession>
<dbReference type="PANTHER" id="PTHR46091:SF3">
    <property type="entry name" value="AMINE OXIDASE DOMAIN-CONTAINING PROTEIN"/>
    <property type="match status" value="1"/>
</dbReference>
<dbReference type="RefSeq" id="WP_207857002.1">
    <property type="nucleotide sequence ID" value="NZ_JAFREP010000003.1"/>
</dbReference>
<dbReference type="AlphaFoldDB" id="A0A8J7Q4J4"/>
<evidence type="ECO:0000256" key="2">
    <source>
        <dbReference type="ARBA" id="ARBA00022729"/>
    </source>
</evidence>
<keyword evidence="6" id="KW-1133">Transmembrane helix</keyword>
<keyword evidence="3" id="KW-0274">FAD</keyword>
<keyword evidence="5" id="KW-0520">NAD</keyword>
<dbReference type="Proteomes" id="UP000664417">
    <property type="component" value="Unassembled WGS sequence"/>
</dbReference>
<dbReference type="InterPro" id="IPR052206">
    <property type="entry name" value="Retinol_saturase"/>
</dbReference>
<comment type="caution">
    <text evidence="8">The sequence shown here is derived from an EMBL/GenBank/DDBJ whole genome shotgun (WGS) entry which is preliminary data.</text>
</comment>
<keyword evidence="6" id="KW-0812">Transmembrane</keyword>
<dbReference type="PANTHER" id="PTHR46091">
    <property type="entry name" value="BLR7054 PROTEIN"/>
    <property type="match status" value="1"/>
</dbReference>
<dbReference type="InterPro" id="IPR036188">
    <property type="entry name" value="FAD/NAD-bd_sf"/>
</dbReference>
<keyword evidence="1" id="KW-0285">Flavoprotein</keyword>
<keyword evidence="9" id="KW-1185">Reference proteome</keyword>
<evidence type="ECO:0000256" key="1">
    <source>
        <dbReference type="ARBA" id="ARBA00022630"/>
    </source>
</evidence>
<evidence type="ECO:0000259" key="7">
    <source>
        <dbReference type="Pfam" id="PF01593"/>
    </source>
</evidence>
<sequence length="541" mass="60479">MPIGERYAREKCDDHYDVIVIGSGIGGLSAASLLTKAGKKVLVLERHTTAGGFTHTYKRKGYEWDVGVHYIGDVMREKSLVRKMFDYISDGELKWASMGDVYDRLIVDGDQFDFRTGYKQLRDDLIQKFPAEEKGIRRYFDMLKEVKDATPLAIAKKLVPTLLKPALLPLHLTTPSDHAHRTTAEVLDELFTDENLKGILATQWGDCGLPPEQSSFFIHAMIAGHYANGAGYPVGGSARIAETIEPVIKAGGGRVMVRAEVAEILVKHGRAYGVRMANGDELKAKTIISTVGVPNTYGRLLDERHRTRYGIPRRMENVQIQGGHLCLYIGLKKSAAELGLGKTNLWVFPSLDHNRNVAAFMEDQQKPFPLVYISFPSAKDPDWDNRFPGKSTIEVVTLAPYAWFEEWKDKPWLRRGEKYEQLKAELSARLLRELYKQVPQVEGEIDYFELSTPLSTQHFCNYSQGEIYGLDHVPQRFEQSWLRPKTPIENLYLGGQDVFVAGVAGALTGGLMAGAAVLGPGVLKLLPKRLATIPAVIRMFA</sequence>
<dbReference type="Pfam" id="PF01593">
    <property type="entry name" value="Amino_oxidase"/>
    <property type="match status" value="1"/>
</dbReference>
<dbReference type="GO" id="GO:0016491">
    <property type="term" value="F:oxidoreductase activity"/>
    <property type="evidence" value="ECO:0007669"/>
    <property type="project" value="InterPro"/>
</dbReference>
<keyword evidence="2" id="KW-0732">Signal</keyword>
<proteinExistence type="predicted"/>
<organism evidence="8 9">
    <name type="scientific">Acanthopleuribacter pedis</name>
    <dbReference type="NCBI Taxonomy" id="442870"/>
    <lineage>
        <taxon>Bacteria</taxon>
        <taxon>Pseudomonadati</taxon>
        <taxon>Acidobacteriota</taxon>
        <taxon>Holophagae</taxon>
        <taxon>Acanthopleuribacterales</taxon>
        <taxon>Acanthopleuribacteraceae</taxon>
        <taxon>Acanthopleuribacter</taxon>
    </lineage>
</organism>
<reference evidence="8" key="1">
    <citation type="submission" date="2021-03" db="EMBL/GenBank/DDBJ databases">
        <authorList>
            <person name="Wang G."/>
        </authorList>
    </citation>
    <scope>NUCLEOTIDE SEQUENCE</scope>
    <source>
        <strain evidence="8">KCTC 12899</strain>
    </source>
</reference>
<evidence type="ECO:0000256" key="3">
    <source>
        <dbReference type="ARBA" id="ARBA00022827"/>
    </source>
</evidence>
<dbReference type="SUPFAM" id="SSF51905">
    <property type="entry name" value="FAD/NAD(P)-binding domain"/>
    <property type="match status" value="1"/>
</dbReference>
<evidence type="ECO:0000256" key="6">
    <source>
        <dbReference type="SAM" id="Phobius"/>
    </source>
</evidence>
<protein>
    <submittedName>
        <fullName evidence="8">NAD(P)/FAD-dependent oxidoreductase</fullName>
    </submittedName>
</protein>
<feature type="domain" description="Amine oxidase" evidence="7">
    <location>
        <begin position="25"/>
        <end position="518"/>
    </location>
</feature>
<dbReference type="EMBL" id="JAFREP010000003">
    <property type="protein sequence ID" value="MBO1317641.1"/>
    <property type="molecule type" value="Genomic_DNA"/>
</dbReference>
<evidence type="ECO:0000313" key="9">
    <source>
        <dbReference type="Proteomes" id="UP000664417"/>
    </source>
</evidence>
<gene>
    <name evidence="8" type="ORF">J3U88_04145</name>
</gene>
<name>A0A8J7Q4J4_9BACT</name>
<dbReference type="PRINTS" id="PR00411">
    <property type="entry name" value="PNDRDTASEI"/>
</dbReference>
<feature type="transmembrane region" description="Helical" evidence="6">
    <location>
        <begin position="498"/>
        <end position="519"/>
    </location>
</feature>
<evidence type="ECO:0000256" key="5">
    <source>
        <dbReference type="ARBA" id="ARBA00023027"/>
    </source>
</evidence>
<dbReference type="Gene3D" id="3.50.50.60">
    <property type="entry name" value="FAD/NAD(P)-binding domain"/>
    <property type="match status" value="2"/>
</dbReference>
<keyword evidence="6" id="KW-0472">Membrane</keyword>
<evidence type="ECO:0000313" key="8">
    <source>
        <dbReference type="EMBL" id="MBO1317641.1"/>
    </source>
</evidence>
<dbReference type="InterPro" id="IPR002937">
    <property type="entry name" value="Amino_oxidase"/>
</dbReference>
<evidence type="ECO:0000256" key="4">
    <source>
        <dbReference type="ARBA" id="ARBA00022857"/>
    </source>
</evidence>
<keyword evidence="4" id="KW-0521">NADP</keyword>